<dbReference type="GO" id="GO:0002100">
    <property type="term" value="P:tRNA wobble adenosine to inosine editing"/>
    <property type="evidence" value="ECO:0007669"/>
    <property type="project" value="TreeGrafter"/>
</dbReference>
<dbReference type="PANTHER" id="PTHR11079:SF149">
    <property type="entry name" value="TRNA-SPECIFIC ADENOSINE DEAMINASE 2"/>
    <property type="match status" value="1"/>
</dbReference>
<feature type="domain" description="CMP/dCMP-type deaminase" evidence="9">
    <location>
        <begin position="67"/>
        <end position="186"/>
    </location>
</feature>
<protein>
    <recommendedName>
        <fullName evidence="3">tRNA(adenine(34)) deaminase</fullName>
        <ecNumber evidence="3">3.5.4.33</ecNumber>
    </recommendedName>
</protein>
<dbReference type="GeneID" id="29109959"/>
<dbReference type="InterPro" id="IPR016192">
    <property type="entry name" value="APOBEC/CMP_deaminase_Zn-bd"/>
</dbReference>
<dbReference type="SUPFAM" id="SSF53927">
    <property type="entry name" value="Cytidine deaminase-like"/>
    <property type="match status" value="1"/>
</dbReference>
<evidence type="ECO:0000256" key="3">
    <source>
        <dbReference type="ARBA" id="ARBA00012740"/>
    </source>
</evidence>
<comment type="similarity">
    <text evidence="2">Belongs to the cytidine and deoxycytidylate deaminase family. ADAT2 subfamily.</text>
</comment>
<keyword evidence="11" id="KW-1185">Reference proteome</keyword>
<gene>
    <name evidence="10" type="ORF">CC77DRAFT_1017250</name>
</gene>
<dbReference type="AlphaFoldDB" id="A0A177DXT8"/>
<dbReference type="Proteomes" id="UP000077248">
    <property type="component" value="Unassembled WGS sequence"/>
</dbReference>
<evidence type="ECO:0000256" key="5">
    <source>
        <dbReference type="ARBA" id="ARBA00022723"/>
    </source>
</evidence>
<organism evidence="10 11">
    <name type="scientific">Alternaria alternata</name>
    <name type="common">Alternaria rot fungus</name>
    <name type="synonym">Torula alternata</name>
    <dbReference type="NCBI Taxonomy" id="5599"/>
    <lineage>
        <taxon>Eukaryota</taxon>
        <taxon>Fungi</taxon>
        <taxon>Dikarya</taxon>
        <taxon>Ascomycota</taxon>
        <taxon>Pezizomycotina</taxon>
        <taxon>Dothideomycetes</taxon>
        <taxon>Pleosporomycetidae</taxon>
        <taxon>Pleosporales</taxon>
        <taxon>Pleosporineae</taxon>
        <taxon>Pleosporaceae</taxon>
        <taxon>Alternaria</taxon>
        <taxon>Alternaria sect. Alternaria</taxon>
        <taxon>Alternaria alternata complex</taxon>
    </lineage>
</organism>
<reference evidence="10 11" key="1">
    <citation type="submission" date="2016-05" db="EMBL/GenBank/DDBJ databases">
        <title>Comparative analysis of secretome profiles of manganese(II)-oxidizing ascomycete fungi.</title>
        <authorList>
            <consortium name="DOE Joint Genome Institute"/>
            <person name="Zeiner C.A."/>
            <person name="Purvine S.O."/>
            <person name="Zink E.M."/>
            <person name="Wu S."/>
            <person name="Pasa-Tolic L."/>
            <person name="Chaput D.L."/>
            <person name="Haridas S."/>
            <person name="Grigoriev I.V."/>
            <person name="Santelli C.M."/>
            <person name="Hansel C.M."/>
        </authorList>
    </citation>
    <scope>NUCLEOTIDE SEQUENCE [LARGE SCALE GENOMIC DNA]</scope>
    <source>
        <strain evidence="10 11">SRC1lrK2f</strain>
    </source>
</reference>
<comment type="cofactor">
    <cofactor evidence="1">
        <name>Zn(2+)</name>
        <dbReference type="ChEBI" id="CHEBI:29105"/>
    </cofactor>
</comment>
<dbReference type="Pfam" id="PF00383">
    <property type="entry name" value="dCMP_cyt_deam_1"/>
    <property type="match status" value="1"/>
</dbReference>
<dbReference type="GO" id="GO:0052717">
    <property type="term" value="F:tRNA-specific adenosine-34 deaminase activity"/>
    <property type="evidence" value="ECO:0007669"/>
    <property type="project" value="UniProtKB-EC"/>
</dbReference>
<keyword evidence="7" id="KW-0862">Zinc</keyword>
<comment type="catalytic activity">
    <reaction evidence="8">
        <text>adenosine(34) in tRNA + H2O + H(+) = inosine(34) in tRNA + NH4(+)</text>
        <dbReference type="Rhea" id="RHEA:43168"/>
        <dbReference type="Rhea" id="RHEA-COMP:10373"/>
        <dbReference type="Rhea" id="RHEA-COMP:10374"/>
        <dbReference type="ChEBI" id="CHEBI:15377"/>
        <dbReference type="ChEBI" id="CHEBI:15378"/>
        <dbReference type="ChEBI" id="CHEBI:28938"/>
        <dbReference type="ChEBI" id="CHEBI:74411"/>
        <dbReference type="ChEBI" id="CHEBI:82852"/>
        <dbReference type="EC" id="3.5.4.33"/>
    </reaction>
</comment>
<dbReference type="VEuPathDB" id="FungiDB:CC77DRAFT_1017250"/>
<name>A0A177DXT8_ALTAL</name>
<dbReference type="EMBL" id="KV441472">
    <property type="protein sequence ID" value="OAG23599.1"/>
    <property type="molecule type" value="Genomic_DNA"/>
</dbReference>
<proteinExistence type="inferred from homology"/>
<dbReference type="EC" id="3.5.4.33" evidence="3"/>
<dbReference type="GO" id="GO:0008270">
    <property type="term" value="F:zinc ion binding"/>
    <property type="evidence" value="ECO:0007669"/>
    <property type="project" value="InterPro"/>
</dbReference>
<keyword evidence="5" id="KW-0479">Metal-binding</keyword>
<dbReference type="RefSeq" id="XP_018389020.1">
    <property type="nucleotide sequence ID" value="XM_018524365.1"/>
</dbReference>
<dbReference type="KEGG" id="aalt:CC77DRAFT_1017250"/>
<evidence type="ECO:0000256" key="8">
    <source>
        <dbReference type="ARBA" id="ARBA00048045"/>
    </source>
</evidence>
<dbReference type="GO" id="GO:0005737">
    <property type="term" value="C:cytoplasm"/>
    <property type="evidence" value="ECO:0007669"/>
    <property type="project" value="TreeGrafter"/>
</dbReference>
<dbReference type="CDD" id="cd01285">
    <property type="entry name" value="nucleoside_deaminase"/>
    <property type="match status" value="1"/>
</dbReference>
<dbReference type="STRING" id="5599.A0A177DXT8"/>
<evidence type="ECO:0000256" key="1">
    <source>
        <dbReference type="ARBA" id="ARBA00001947"/>
    </source>
</evidence>
<evidence type="ECO:0000256" key="6">
    <source>
        <dbReference type="ARBA" id="ARBA00022801"/>
    </source>
</evidence>
<evidence type="ECO:0000313" key="10">
    <source>
        <dbReference type="EMBL" id="OAG23599.1"/>
    </source>
</evidence>
<evidence type="ECO:0000256" key="4">
    <source>
        <dbReference type="ARBA" id="ARBA00022694"/>
    </source>
</evidence>
<keyword evidence="6" id="KW-0378">Hydrolase</keyword>
<evidence type="ECO:0000256" key="2">
    <source>
        <dbReference type="ARBA" id="ARBA00010669"/>
    </source>
</evidence>
<dbReference type="InterPro" id="IPR016193">
    <property type="entry name" value="Cytidine_deaminase-like"/>
</dbReference>
<dbReference type="Gene3D" id="3.40.140.10">
    <property type="entry name" value="Cytidine Deaminase, domain 2"/>
    <property type="match status" value="1"/>
</dbReference>
<dbReference type="FunFam" id="3.40.140.10:FF:000039">
    <property type="entry name" value="tRNA-specific adenosine deaminase"/>
    <property type="match status" value="1"/>
</dbReference>
<dbReference type="PROSITE" id="PS00903">
    <property type="entry name" value="CYT_DCMP_DEAMINASES_1"/>
    <property type="match status" value="1"/>
</dbReference>
<sequence length="301" mass="32580">MTAIWQAKESWKALVLASAALGLTLYYLHAQQTPTSKSANTSRVHTEQCQDNEAIHVPDAMDPEERAYHEGFMREAIAMAELALKSDETPVGCVFVKDGEVIGRGMNETNRTLNGTRHAEFVAIAGILSKHPISILNETDLYVTVEPCVMCASMLRQYGIRAVYFGCWNERFGGTGGVLNIHSDPSVDKPYPVTGGIFREEAIMLLRKFYVQENEKAPEPKQKKTRELKTEILPMDVHQPKSTPSPAIRTPVNATSTGSIPTLSSLATSAAAAAAAAVAVPKTVFPPPAQSRPTSASTALA</sequence>
<dbReference type="InterPro" id="IPR002125">
    <property type="entry name" value="CMP_dCMP_dom"/>
</dbReference>
<accession>A0A177DXT8</accession>
<dbReference type="PROSITE" id="PS51747">
    <property type="entry name" value="CYT_DCMP_DEAMINASES_2"/>
    <property type="match status" value="1"/>
</dbReference>
<evidence type="ECO:0000313" key="11">
    <source>
        <dbReference type="Proteomes" id="UP000077248"/>
    </source>
</evidence>
<keyword evidence="4" id="KW-0819">tRNA processing</keyword>
<dbReference type="GO" id="GO:0005634">
    <property type="term" value="C:nucleus"/>
    <property type="evidence" value="ECO:0007669"/>
    <property type="project" value="TreeGrafter"/>
</dbReference>
<dbReference type="GO" id="GO:0052718">
    <property type="term" value="C:tRNA-specific adenosine-34 deaminase complex"/>
    <property type="evidence" value="ECO:0007669"/>
    <property type="project" value="UniProtKB-ARBA"/>
</dbReference>
<evidence type="ECO:0000259" key="9">
    <source>
        <dbReference type="PROSITE" id="PS51747"/>
    </source>
</evidence>
<evidence type="ECO:0000256" key="7">
    <source>
        <dbReference type="ARBA" id="ARBA00022833"/>
    </source>
</evidence>
<dbReference type="PANTHER" id="PTHR11079">
    <property type="entry name" value="CYTOSINE DEAMINASE FAMILY MEMBER"/>
    <property type="match status" value="1"/>
</dbReference>